<feature type="signal peptide" evidence="1">
    <location>
        <begin position="1"/>
        <end position="20"/>
    </location>
</feature>
<dbReference type="InParanoid" id="A0A165EH39"/>
<reference evidence="2 3" key="1">
    <citation type="journal article" date="2016" name="Mol. Biol. Evol.">
        <title>Comparative Genomics of Early-Diverging Mushroom-Forming Fungi Provides Insights into the Origins of Lignocellulose Decay Capabilities.</title>
        <authorList>
            <person name="Nagy L.G."/>
            <person name="Riley R."/>
            <person name="Tritt A."/>
            <person name="Adam C."/>
            <person name="Daum C."/>
            <person name="Floudas D."/>
            <person name="Sun H."/>
            <person name="Yadav J.S."/>
            <person name="Pangilinan J."/>
            <person name="Larsson K.H."/>
            <person name="Matsuura K."/>
            <person name="Barry K."/>
            <person name="Labutti K."/>
            <person name="Kuo R."/>
            <person name="Ohm R.A."/>
            <person name="Bhattacharya S.S."/>
            <person name="Shirouzu T."/>
            <person name="Yoshinaga Y."/>
            <person name="Martin F.M."/>
            <person name="Grigoriev I.V."/>
            <person name="Hibbett D.S."/>
        </authorList>
    </citation>
    <scope>NUCLEOTIDE SEQUENCE [LARGE SCALE GENOMIC DNA]</scope>
    <source>
        <strain evidence="2 3">HHB12029</strain>
    </source>
</reference>
<keyword evidence="3" id="KW-1185">Reference proteome</keyword>
<organism evidence="2 3">
    <name type="scientific">Exidia glandulosa HHB12029</name>
    <dbReference type="NCBI Taxonomy" id="1314781"/>
    <lineage>
        <taxon>Eukaryota</taxon>
        <taxon>Fungi</taxon>
        <taxon>Dikarya</taxon>
        <taxon>Basidiomycota</taxon>
        <taxon>Agaricomycotina</taxon>
        <taxon>Agaricomycetes</taxon>
        <taxon>Auriculariales</taxon>
        <taxon>Exidiaceae</taxon>
        <taxon>Exidia</taxon>
    </lineage>
</organism>
<sequence>MALAAAVPLLRFLLHHLWDAFRPELGQDRLTYSYDNGASESGMGVLLNGQVRHSEGPLRDPRPRSTISIPWWYSARESAASHGSQVL</sequence>
<dbReference type="AlphaFoldDB" id="A0A165EH39"/>
<evidence type="ECO:0000313" key="3">
    <source>
        <dbReference type="Proteomes" id="UP000077266"/>
    </source>
</evidence>
<evidence type="ECO:0000256" key="1">
    <source>
        <dbReference type="SAM" id="SignalP"/>
    </source>
</evidence>
<dbReference type="Proteomes" id="UP000077266">
    <property type="component" value="Unassembled WGS sequence"/>
</dbReference>
<accession>A0A165EH39</accession>
<protein>
    <submittedName>
        <fullName evidence="2">Uncharacterized protein</fullName>
    </submittedName>
</protein>
<dbReference type="EMBL" id="KV426141">
    <property type="protein sequence ID" value="KZV86918.1"/>
    <property type="molecule type" value="Genomic_DNA"/>
</dbReference>
<gene>
    <name evidence="2" type="ORF">EXIGLDRAFT_724347</name>
</gene>
<evidence type="ECO:0000313" key="2">
    <source>
        <dbReference type="EMBL" id="KZV86918.1"/>
    </source>
</evidence>
<name>A0A165EH39_EXIGL</name>
<keyword evidence="1" id="KW-0732">Signal</keyword>
<proteinExistence type="predicted"/>
<feature type="chain" id="PRO_5007857201" evidence="1">
    <location>
        <begin position="21"/>
        <end position="87"/>
    </location>
</feature>